<dbReference type="GO" id="GO:0008173">
    <property type="term" value="F:RNA methyltransferase activity"/>
    <property type="evidence" value="ECO:0007669"/>
    <property type="project" value="InterPro"/>
</dbReference>
<dbReference type="Proteomes" id="UP001165085">
    <property type="component" value="Unassembled WGS sequence"/>
</dbReference>
<comment type="caution">
    <text evidence="5">The sequence shown here is derived from an EMBL/GenBank/DDBJ whole genome shotgun (WGS) entry which is preliminary data.</text>
</comment>
<sequence>MIHTYRALRSRQMEGMCIRKSEENYEQRGFEQNHFASSILGSVSQLRDALGPKVTYLSAKNKVTSVHQFTEPLDLHCGLRIMSDNKFKQVAVAVALAAAAGFVLGRSAPAHTSGPPQKRNVKRGVRSKMVEGEENDFDTPGKELRVLRKAETVLQKRTTRLVCVIEKCTDVHNYSAVLRTAEALGIQNIYLIAPPLKPSETDETKFEPFDEVVAKRGAKNQQNPTNQRKKGVWTEDIKKGLRHNGYARTACKWINVYNFGSTAACLKQLKEDGFDVWVTDLGQGAECLRPPGKDGKLSIGEFPEKLAIVFGTESSGCTQEMLTAADKRVYLPLSGFADSLNLSVAAAMVIQMLFFMEPSLEGEISQKEKDELRALWYKSLARNAKEEKKYAEILASKGFPRPFGDMRRAGEHREGWAQKKVVKKNQARYEMLAEELGEDANKNLVK</sequence>
<protein>
    <recommendedName>
        <fullName evidence="4">tRNA/rRNA methyltransferase SpoU type domain-containing protein</fullName>
    </recommendedName>
</protein>
<dbReference type="GO" id="GO:0000049">
    <property type="term" value="F:tRNA binding"/>
    <property type="evidence" value="ECO:0007669"/>
    <property type="project" value="UniProtKB-KW"/>
</dbReference>
<keyword evidence="1" id="KW-0820">tRNA-binding</keyword>
<evidence type="ECO:0000259" key="4">
    <source>
        <dbReference type="Pfam" id="PF00588"/>
    </source>
</evidence>
<evidence type="ECO:0000313" key="6">
    <source>
        <dbReference type="Proteomes" id="UP001165085"/>
    </source>
</evidence>
<dbReference type="OrthoDB" id="241340at2759"/>
<dbReference type="SUPFAM" id="SSF75217">
    <property type="entry name" value="alpha/beta knot"/>
    <property type="match status" value="1"/>
</dbReference>
<keyword evidence="2" id="KW-0489">Methyltransferase</keyword>
<proteinExistence type="predicted"/>
<evidence type="ECO:0000313" key="5">
    <source>
        <dbReference type="EMBL" id="GMH67591.1"/>
    </source>
</evidence>
<dbReference type="GO" id="GO:0002938">
    <property type="term" value="P:tRNA guanine ribose methylation"/>
    <property type="evidence" value="ECO:0007669"/>
    <property type="project" value="TreeGrafter"/>
</dbReference>
<evidence type="ECO:0000256" key="3">
    <source>
        <dbReference type="ARBA" id="ARBA00022679"/>
    </source>
</evidence>
<accession>A0A9W7ABG5</accession>
<keyword evidence="3" id="KW-0808">Transferase</keyword>
<dbReference type="EMBL" id="BRXY01000118">
    <property type="protein sequence ID" value="GMH67591.1"/>
    <property type="molecule type" value="Genomic_DNA"/>
</dbReference>
<name>A0A9W7ABG5_9STRA</name>
<dbReference type="Gene3D" id="3.40.1280.10">
    <property type="match status" value="1"/>
</dbReference>
<keyword evidence="1" id="KW-0694">RNA-binding</keyword>
<dbReference type="CDD" id="cd18092">
    <property type="entry name" value="SpoU-like_TrmH"/>
    <property type="match status" value="1"/>
</dbReference>
<reference evidence="6" key="1">
    <citation type="journal article" date="2023" name="Commun. Biol.">
        <title>Genome analysis of Parmales, the sister group of diatoms, reveals the evolutionary specialization of diatoms from phago-mixotrophs to photoautotrophs.</title>
        <authorList>
            <person name="Ban H."/>
            <person name="Sato S."/>
            <person name="Yoshikawa S."/>
            <person name="Yamada K."/>
            <person name="Nakamura Y."/>
            <person name="Ichinomiya M."/>
            <person name="Sato N."/>
            <person name="Blanc-Mathieu R."/>
            <person name="Endo H."/>
            <person name="Kuwata A."/>
            <person name="Ogata H."/>
        </authorList>
    </citation>
    <scope>NUCLEOTIDE SEQUENCE [LARGE SCALE GENOMIC DNA]</scope>
    <source>
        <strain evidence="6">NIES 3701</strain>
    </source>
</reference>
<dbReference type="PANTHER" id="PTHR43453">
    <property type="entry name" value="RRNA METHYLASE-LIKE"/>
    <property type="match status" value="1"/>
</dbReference>
<dbReference type="InterPro" id="IPR029026">
    <property type="entry name" value="tRNA_m1G_MTases_N"/>
</dbReference>
<dbReference type="PANTHER" id="PTHR43453:SF3">
    <property type="entry name" value="TRNA_RRNA METHYLTRANSFERASE SPOU TYPE DOMAIN-CONTAINING PROTEIN"/>
    <property type="match status" value="1"/>
</dbReference>
<dbReference type="InterPro" id="IPR029028">
    <property type="entry name" value="Alpha/beta_knot_MTases"/>
</dbReference>
<keyword evidence="6" id="KW-1185">Reference proteome</keyword>
<dbReference type="InterPro" id="IPR033671">
    <property type="entry name" value="TrmH"/>
</dbReference>
<evidence type="ECO:0000256" key="2">
    <source>
        <dbReference type="ARBA" id="ARBA00022603"/>
    </source>
</evidence>
<feature type="domain" description="tRNA/rRNA methyltransferase SpoU type" evidence="4">
    <location>
        <begin position="248"/>
        <end position="350"/>
    </location>
</feature>
<evidence type="ECO:0000256" key="1">
    <source>
        <dbReference type="ARBA" id="ARBA00022555"/>
    </source>
</evidence>
<gene>
    <name evidence="5" type="ORF">TrST_g12350</name>
</gene>
<dbReference type="AlphaFoldDB" id="A0A9W7ABG5"/>
<dbReference type="InterPro" id="IPR001537">
    <property type="entry name" value="SpoU_MeTrfase"/>
</dbReference>
<dbReference type="Pfam" id="PF00588">
    <property type="entry name" value="SpoU_methylase"/>
    <property type="match status" value="1"/>
</dbReference>
<organism evidence="5 6">
    <name type="scientific">Triparma strigata</name>
    <dbReference type="NCBI Taxonomy" id="1606541"/>
    <lineage>
        <taxon>Eukaryota</taxon>
        <taxon>Sar</taxon>
        <taxon>Stramenopiles</taxon>
        <taxon>Ochrophyta</taxon>
        <taxon>Bolidophyceae</taxon>
        <taxon>Parmales</taxon>
        <taxon>Triparmaceae</taxon>
        <taxon>Triparma</taxon>
    </lineage>
</organism>